<feature type="transmembrane region" description="Helical" evidence="2">
    <location>
        <begin position="181"/>
        <end position="199"/>
    </location>
</feature>
<reference evidence="3" key="2">
    <citation type="journal article" date="2021" name="PeerJ">
        <title>Extensive microbial diversity within the chicken gut microbiome revealed by metagenomics and culture.</title>
        <authorList>
            <person name="Gilroy R."/>
            <person name="Ravi A."/>
            <person name="Getino M."/>
            <person name="Pursley I."/>
            <person name="Horton D.L."/>
            <person name="Alikhan N.F."/>
            <person name="Baker D."/>
            <person name="Gharbi K."/>
            <person name="Hall N."/>
            <person name="Watson M."/>
            <person name="Adriaenssens E.M."/>
            <person name="Foster-Nyarko E."/>
            <person name="Jarju S."/>
            <person name="Secka A."/>
            <person name="Antonio M."/>
            <person name="Oren A."/>
            <person name="Chaudhuri R.R."/>
            <person name="La Ragione R."/>
            <person name="Hildebrand F."/>
            <person name="Pallen M.J."/>
        </authorList>
    </citation>
    <scope>NUCLEOTIDE SEQUENCE</scope>
    <source>
        <strain evidence="3">ChiSjej1B19-7085</strain>
    </source>
</reference>
<dbReference type="EMBL" id="DVHF01000153">
    <property type="protein sequence ID" value="HIR58374.1"/>
    <property type="molecule type" value="Genomic_DNA"/>
</dbReference>
<evidence type="ECO:0000256" key="1">
    <source>
        <dbReference type="SAM" id="MobiDB-lite"/>
    </source>
</evidence>
<sequence length="210" mass="23091">MLVFGGIVLLLILLLCCPITLRLSFLNGFSVRLKYLFFSFQLLPPKEKSTGKKKRASQKKKKSEEESESTLEKLRKLTGEDNAAGLFDFLRELAVLAAGSLKKLFRHLVIADFSLDVSAGGEDAAETALTYGKLCAVIYPAVSVLVSQAKTKHYGVSVFPDFSEGAQTKAHMEARLRIKPVFLLSAGIGFLAKLVLAFFKKKISGQETQQ</sequence>
<keyword evidence="2" id="KW-0812">Transmembrane</keyword>
<protein>
    <submittedName>
        <fullName evidence="3">DUF2953 domain-containing protein</fullName>
    </submittedName>
</protein>
<proteinExistence type="predicted"/>
<dbReference type="InterPro" id="IPR021338">
    <property type="entry name" value="DUF2953"/>
</dbReference>
<dbReference type="Pfam" id="PF11167">
    <property type="entry name" value="DUF2953"/>
    <property type="match status" value="1"/>
</dbReference>
<evidence type="ECO:0000313" key="4">
    <source>
        <dbReference type="Proteomes" id="UP000886785"/>
    </source>
</evidence>
<comment type="caution">
    <text evidence="3">The sequence shown here is derived from an EMBL/GenBank/DDBJ whole genome shotgun (WGS) entry which is preliminary data.</text>
</comment>
<organism evidence="3 4">
    <name type="scientific">Candidatus Gallacutalibacter pullicola</name>
    <dbReference type="NCBI Taxonomy" id="2840830"/>
    <lineage>
        <taxon>Bacteria</taxon>
        <taxon>Bacillati</taxon>
        <taxon>Bacillota</taxon>
        <taxon>Clostridia</taxon>
        <taxon>Eubacteriales</taxon>
        <taxon>Candidatus Gallacutalibacter</taxon>
    </lineage>
</organism>
<keyword evidence="2" id="KW-0472">Membrane</keyword>
<dbReference type="AlphaFoldDB" id="A0A9D1J2R1"/>
<feature type="compositionally biased region" description="Basic residues" evidence="1">
    <location>
        <begin position="51"/>
        <end position="61"/>
    </location>
</feature>
<accession>A0A9D1J2R1</accession>
<reference evidence="3" key="1">
    <citation type="submission" date="2020-10" db="EMBL/GenBank/DDBJ databases">
        <authorList>
            <person name="Gilroy R."/>
        </authorList>
    </citation>
    <scope>NUCLEOTIDE SEQUENCE</scope>
    <source>
        <strain evidence="3">ChiSjej1B19-7085</strain>
    </source>
</reference>
<gene>
    <name evidence="3" type="ORF">IAA54_12005</name>
</gene>
<dbReference type="Proteomes" id="UP000886785">
    <property type="component" value="Unassembled WGS sequence"/>
</dbReference>
<evidence type="ECO:0000313" key="3">
    <source>
        <dbReference type="EMBL" id="HIR58374.1"/>
    </source>
</evidence>
<name>A0A9D1J2R1_9FIRM</name>
<keyword evidence="2" id="KW-1133">Transmembrane helix</keyword>
<evidence type="ECO:0000256" key="2">
    <source>
        <dbReference type="SAM" id="Phobius"/>
    </source>
</evidence>
<feature type="region of interest" description="Disordered" evidence="1">
    <location>
        <begin position="47"/>
        <end position="72"/>
    </location>
</feature>